<evidence type="ECO:0000313" key="2">
    <source>
        <dbReference type="EMBL" id="KAJ6696736.1"/>
    </source>
</evidence>
<name>A0A9Q0PYS8_SALVM</name>
<reference evidence="2" key="1">
    <citation type="submission" date="2022-11" db="EMBL/GenBank/DDBJ databases">
        <authorList>
            <person name="Hyden B.L."/>
            <person name="Feng K."/>
            <person name="Yates T."/>
            <person name="Jawdy S."/>
            <person name="Smart L.B."/>
            <person name="Muchero W."/>
        </authorList>
    </citation>
    <scope>NUCLEOTIDE SEQUENCE</scope>
    <source>
        <tissue evidence="2">Shoot tip</tissue>
    </source>
</reference>
<dbReference type="InterPro" id="IPR045265">
    <property type="entry name" value="AIR12_DOMON"/>
</dbReference>
<dbReference type="AlphaFoldDB" id="A0A9Q0PYS8"/>
<gene>
    <name evidence="2" type="ORF">OIU85_003118</name>
</gene>
<comment type="caution">
    <text evidence="2">The sequence shown here is derived from an EMBL/GenBank/DDBJ whole genome shotgun (WGS) entry which is preliminary data.</text>
</comment>
<protein>
    <recommendedName>
        <fullName evidence="1">AIR12 DOMON domain-containing protein</fullName>
    </recommendedName>
</protein>
<dbReference type="Pfam" id="PF04526">
    <property type="entry name" value="DUF568"/>
    <property type="match status" value="1"/>
</dbReference>
<dbReference type="Proteomes" id="UP001151529">
    <property type="component" value="Chromosome 19"/>
</dbReference>
<evidence type="ECO:0000313" key="3">
    <source>
        <dbReference type="Proteomes" id="UP001151529"/>
    </source>
</evidence>
<accession>A0A9Q0PYS8</accession>
<keyword evidence="3" id="KW-1185">Reference proteome</keyword>
<sequence>MIIYASLELHGNISTVNHLWQAGPMSENTRMMHSVGPSSPNVKSMGSLDFPFREGQSDKKFFSNTEKCPRNIEHSELGCQMLAYILGGLSGFGTGIVLGRRSPDLTKIASIVPSSTGSTSLRAARHLS</sequence>
<feature type="domain" description="AIR12 DOMON" evidence="1">
    <location>
        <begin position="1"/>
        <end position="50"/>
    </location>
</feature>
<organism evidence="2 3">
    <name type="scientific">Salix viminalis</name>
    <name type="common">Common osier</name>
    <name type="synonym">Basket willow</name>
    <dbReference type="NCBI Taxonomy" id="40686"/>
    <lineage>
        <taxon>Eukaryota</taxon>
        <taxon>Viridiplantae</taxon>
        <taxon>Streptophyta</taxon>
        <taxon>Embryophyta</taxon>
        <taxon>Tracheophyta</taxon>
        <taxon>Spermatophyta</taxon>
        <taxon>Magnoliopsida</taxon>
        <taxon>eudicotyledons</taxon>
        <taxon>Gunneridae</taxon>
        <taxon>Pentapetalae</taxon>
        <taxon>rosids</taxon>
        <taxon>fabids</taxon>
        <taxon>Malpighiales</taxon>
        <taxon>Salicaceae</taxon>
        <taxon>Saliceae</taxon>
        <taxon>Salix</taxon>
    </lineage>
</organism>
<dbReference type="EMBL" id="JAPFFL010000010">
    <property type="protein sequence ID" value="KAJ6696736.1"/>
    <property type="molecule type" value="Genomic_DNA"/>
</dbReference>
<proteinExistence type="predicted"/>
<reference evidence="2" key="2">
    <citation type="journal article" date="2023" name="Int. J. Mol. Sci.">
        <title>De Novo Assembly and Annotation of 11 Diverse Shrub Willow (Salix) Genomes Reveals Novel Gene Organization in Sex-Linked Regions.</title>
        <authorList>
            <person name="Hyden B."/>
            <person name="Feng K."/>
            <person name="Yates T.B."/>
            <person name="Jawdy S."/>
            <person name="Cereghino C."/>
            <person name="Smart L.B."/>
            <person name="Muchero W."/>
        </authorList>
    </citation>
    <scope>NUCLEOTIDE SEQUENCE [LARGE SCALE GENOMIC DNA]</scope>
    <source>
        <tissue evidence="2">Shoot tip</tissue>
    </source>
</reference>
<evidence type="ECO:0000259" key="1">
    <source>
        <dbReference type="Pfam" id="PF04526"/>
    </source>
</evidence>